<keyword evidence="4" id="KW-0804">Transcription</keyword>
<dbReference type="InterPro" id="IPR058163">
    <property type="entry name" value="LysR-type_TF_proteobact-type"/>
</dbReference>
<dbReference type="Proteomes" id="UP000319941">
    <property type="component" value="Unassembled WGS sequence"/>
</dbReference>
<evidence type="ECO:0000259" key="5">
    <source>
        <dbReference type="PROSITE" id="PS50931"/>
    </source>
</evidence>
<dbReference type="PANTHER" id="PTHR30537:SF74">
    <property type="entry name" value="HTH-TYPE TRANSCRIPTIONAL REGULATOR TRPI"/>
    <property type="match status" value="1"/>
</dbReference>
<dbReference type="Pfam" id="PF03466">
    <property type="entry name" value="LysR_substrate"/>
    <property type="match status" value="1"/>
</dbReference>
<comment type="caution">
    <text evidence="6">The sequence shown here is derived from an EMBL/GenBank/DDBJ whole genome shotgun (WGS) entry which is preliminary data.</text>
</comment>
<sequence>MPARKTPPTPDETLGASDDLPSLRGLVAFDVTVRLGSMTAAATELETIQPTISQRIRALEEHLGHPLFDRRGGRLELNACGEALHAELAPHLAGICGAVKEVRRQAHKRVPLITIAAGAGFMHVWLRPRLERLEKAFPDCTFKLLPIDRDEAPEMQLADIAIRFGPPLQGEQRDILVVQERAFPVCSPEYAHRHGLENGLDAEALSRITLLHLDMRDARWLDWSNWCRHAQLPVPRLDKAFPYNNFPLTLNAALNHQGVALGWSHVIQDMLDNGSLVALTPHISRDRYGYRMCVRHPNSAVIAPISQWLTHEFAGLERVPAD</sequence>
<dbReference type="GO" id="GO:0043565">
    <property type="term" value="F:sequence-specific DNA binding"/>
    <property type="evidence" value="ECO:0007669"/>
    <property type="project" value="TreeGrafter"/>
</dbReference>
<keyword evidence="7" id="KW-1185">Reference proteome</keyword>
<dbReference type="Gene3D" id="3.40.190.10">
    <property type="entry name" value="Periplasmic binding protein-like II"/>
    <property type="match status" value="2"/>
</dbReference>
<comment type="similarity">
    <text evidence="1">Belongs to the LysR transcriptional regulatory family.</text>
</comment>
<dbReference type="Pfam" id="PF00126">
    <property type="entry name" value="HTH_1"/>
    <property type="match status" value="1"/>
</dbReference>
<dbReference type="PANTHER" id="PTHR30537">
    <property type="entry name" value="HTH-TYPE TRANSCRIPTIONAL REGULATOR"/>
    <property type="match status" value="1"/>
</dbReference>
<dbReference type="RefSeq" id="WP_088743960.1">
    <property type="nucleotide sequence ID" value="NZ_CAWOWR010000097.1"/>
</dbReference>
<dbReference type="PROSITE" id="PS50931">
    <property type="entry name" value="HTH_LYSR"/>
    <property type="match status" value="1"/>
</dbReference>
<dbReference type="OrthoDB" id="9813056at2"/>
<dbReference type="SUPFAM" id="SSF53850">
    <property type="entry name" value="Periplasmic binding protein-like II"/>
    <property type="match status" value="1"/>
</dbReference>
<dbReference type="InterPro" id="IPR005119">
    <property type="entry name" value="LysR_subst-bd"/>
</dbReference>
<gene>
    <name evidence="6" type="ORF">FQP86_07480</name>
</gene>
<dbReference type="InterPro" id="IPR036390">
    <property type="entry name" value="WH_DNA-bd_sf"/>
</dbReference>
<accession>A0A558HQD7</accession>
<protein>
    <submittedName>
        <fullName evidence="6">LysR family transcriptional regulator</fullName>
    </submittedName>
</protein>
<organism evidence="6 7">
    <name type="scientific">Cobetia crustatorum</name>
    <dbReference type="NCBI Taxonomy" id="553385"/>
    <lineage>
        <taxon>Bacteria</taxon>
        <taxon>Pseudomonadati</taxon>
        <taxon>Pseudomonadota</taxon>
        <taxon>Gammaproteobacteria</taxon>
        <taxon>Oceanospirillales</taxon>
        <taxon>Halomonadaceae</taxon>
        <taxon>Cobetia</taxon>
    </lineage>
</organism>
<evidence type="ECO:0000256" key="1">
    <source>
        <dbReference type="ARBA" id="ARBA00009437"/>
    </source>
</evidence>
<evidence type="ECO:0000256" key="3">
    <source>
        <dbReference type="ARBA" id="ARBA00023125"/>
    </source>
</evidence>
<dbReference type="PRINTS" id="PR00039">
    <property type="entry name" value="HTHLYSR"/>
</dbReference>
<dbReference type="SUPFAM" id="SSF46785">
    <property type="entry name" value="Winged helix' DNA-binding domain"/>
    <property type="match status" value="1"/>
</dbReference>
<dbReference type="GO" id="GO:0003700">
    <property type="term" value="F:DNA-binding transcription factor activity"/>
    <property type="evidence" value="ECO:0007669"/>
    <property type="project" value="InterPro"/>
</dbReference>
<evidence type="ECO:0000313" key="7">
    <source>
        <dbReference type="Proteomes" id="UP000319941"/>
    </source>
</evidence>
<keyword evidence="3" id="KW-0238">DNA-binding</keyword>
<dbReference type="Gene3D" id="1.10.10.10">
    <property type="entry name" value="Winged helix-like DNA-binding domain superfamily/Winged helix DNA-binding domain"/>
    <property type="match status" value="1"/>
</dbReference>
<dbReference type="EMBL" id="VNFH01000004">
    <property type="protein sequence ID" value="TVU71344.1"/>
    <property type="molecule type" value="Genomic_DNA"/>
</dbReference>
<dbReference type="GO" id="GO:0006351">
    <property type="term" value="P:DNA-templated transcription"/>
    <property type="evidence" value="ECO:0007669"/>
    <property type="project" value="TreeGrafter"/>
</dbReference>
<keyword evidence="2" id="KW-0805">Transcription regulation</keyword>
<evidence type="ECO:0000256" key="4">
    <source>
        <dbReference type="ARBA" id="ARBA00023163"/>
    </source>
</evidence>
<evidence type="ECO:0000256" key="2">
    <source>
        <dbReference type="ARBA" id="ARBA00023015"/>
    </source>
</evidence>
<dbReference type="InterPro" id="IPR000847">
    <property type="entry name" value="LysR_HTH_N"/>
</dbReference>
<dbReference type="AlphaFoldDB" id="A0A558HQD7"/>
<name>A0A558HQD7_9GAMM</name>
<proteinExistence type="inferred from homology"/>
<reference evidence="6 7" key="1">
    <citation type="submission" date="2019-07" db="EMBL/GenBank/DDBJ databases">
        <title>Diversity of Bacteria from Kongsfjorden, Arctic.</title>
        <authorList>
            <person name="Yu Y."/>
        </authorList>
    </citation>
    <scope>NUCLEOTIDE SEQUENCE [LARGE SCALE GENOMIC DNA]</scope>
    <source>
        <strain evidence="6 7">SM1923</strain>
    </source>
</reference>
<evidence type="ECO:0000313" key="6">
    <source>
        <dbReference type="EMBL" id="TVU71344.1"/>
    </source>
</evidence>
<dbReference type="InterPro" id="IPR036388">
    <property type="entry name" value="WH-like_DNA-bd_sf"/>
</dbReference>
<feature type="domain" description="HTH lysR-type" evidence="5">
    <location>
        <begin position="21"/>
        <end position="78"/>
    </location>
</feature>